<dbReference type="EMBL" id="FOMX01000058">
    <property type="protein sequence ID" value="SFF38490.1"/>
    <property type="molecule type" value="Genomic_DNA"/>
</dbReference>
<sequence>MPKQTPFVPSALTTILGEIDTTKAQLAADTPERQRLVMTAWIARARAAQERGHIAERHVHAVAQVLQALGQTWWPGIVPALSRSIRPQRVFQGTPERLGTWHAVAREAAERLRHVPRWADDAACEPRPFAPAAMFAAIDEALVALGGPLGEAACPSPESVDQASRRIDELRRTAAELRWLRGCVPGTAWGAAMGRLRGLARALGAEGGPIEEILDPTFVRSSWAQFLGRDPRREALLAEIPGPASDPERVLTWLLRAFDILDNPSLIPLCRQFQSQILALRPELAERRSRRRLRALQRRLVGVELPTRSEPQDSWMLRPSAQFAASIEKVRARFAGRRALFVSNRSFRELETRIHEELGLECETIASVGAARRRQALLRRIRGGAYDLVLVAHEFSGHADTEQFAEAWIPTNSGRAAWPAPATASGWPMAPAPTPATHGCPAWCCAWANC</sequence>
<organism evidence="1 2">
    <name type="scientific">Nannocystis exedens</name>
    <dbReference type="NCBI Taxonomy" id="54"/>
    <lineage>
        <taxon>Bacteria</taxon>
        <taxon>Pseudomonadati</taxon>
        <taxon>Myxococcota</taxon>
        <taxon>Polyangia</taxon>
        <taxon>Nannocystales</taxon>
        <taxon>Nannocystaceae</taxon>
        <taxon>Nannocystis</taxon>
    </lineage>
</organism>
<dbReference type="AlphaFoldDB" id="A0A1I2IA32"/>
<evidence type="ECO:0000313" key="2">
    <source>
        <dbReference type="Proteomes" id="UP000199400"/>
    </source>
</evidence>
<dbReference type="STRING" id="54.SAMN02745121_08516"/>
<gene>
    <name evidence="1" type="ORF">SAMN02745121_08516</name>
</gene>
<reference evidence="2" key="1">
    <citation type="submission" date="2016-10" db="EMBL/GenBank/DDBJ databases">
        <authorList>
            <person name="Varghese N."/>
            <person name="Submissions S."/>
        </authorList>
    </citation>
    <scope>NUCLEOTIDE SEQUENCE [LARGE SCALE GENOMIC DNA]</scope>
    <source>
        <strain evidence="2">ATCC 25963</strain>
    </source>
</reference>
<dbReference type="RefSeq" id="WP_096330875.1">
    <property type="nucleotide sequence ID" value="NZ_FOMX01000058.1"/>
</dbReference>
<dbReference type="Proteomes" id="UP000199400">
    <property type="component" value="Unassembled WGS sequence"/>
</dbReference>
<proteinExistence type="predicted"/>
<protein>
    <submittedName>
        <fullName evidence="1">Uncharacterized protein</fullName>
    </submittedName>
</protein>
<keyword evidence="2" id="KW-1185">Reference proteome</keyword>
<accession>A0A1I2IA32</accession>
<evidence type="ECO:0000313" key="1">
    <source>
        <dbReference type="EMBL" id="SFF38490.1"/>
    </source>
</evidence>
<name>A0A1I2IA32_9BACT</name>